<reference evidence="3 4" key="1">
    <citation type="journal article" date="2010" name="BMC Genomics">
        <title>Genome comparison of the epiphytic bacteria Erwinia billingiae and E. tasmaniensis with the pear pathogen E. pyrifoliae.</title>
        <authorList>
            <person name="Kube M."/>
            <person name="Migdoll A.M."/>
            <person name="Gehring I."/>
            <person name="Heitmann K."/>
            <person name="Mayer Y."/>
            <person name="Kuhl H."/>
            <person name="Knaust F."/>
            <person name="Geider K."/>
            <person name="Reinhardt R."/>
        </authorList>
    </citation>
    <scope>NUCLEOTIDE SEQUENCE [LARGE SCALE GENOMIC DNA]</scope>
    <source>
        <strain evidence="3 4">Eb661</strain>
    </source>
</reference>
<dbReference type="STRING" id="634500.EbC_21200"/>
<feature type="transmembrane region" description="Helical" evidence="1">
    <location>
        <begin position="283"/>
        <end position="303"/>
    </location>
</feature>
<feature type="chain" id="PRO_5003118085" description="Oxygen tolerance domain protein" evidence="2">
    <location>
        <begin position="18"/>
        <end position="338"/>
    </location>
</feature>
<protein>
    <recommendedName>
        <fullName evidence="5">Oxygen tolerance domain protein</fullName>
    </recommendedName>
</protein>
<dbReference type="EMBL" id="FP236843">
    <property type="protein sequence ID" value="CAX59651.1"/>
    <property type="molecule type" value="Genomic_DNA"/>
</dbReference>
<feature type="signal peptide" evidence="2">
    <location>
        <begin position="1"/>
        <end position="17"/>
    </location>
</feature>
<dbReference type="KEGG" id="ebi:EbC_21200"/>
<keyword evidence="2" id="KW-0732">Signal</keyword>
<keyword evidence="1" id="KW-0812">Transmembrane</keyword>
<dbReference type="RefSeq" id="WP_013202141.1">
    <property type="nucleotide sequence ID" value="NC_014306.1"/>
</dbReference>
<sequence>MRRFLLILLLFSAMPQAAMTLTRELEAPDHLVPGQPVRVAITFWTDSWFNPPPEWPEMTVENGMLLTTSLPNQLVSRREGSTSWSGIKMERQLMAWDGGMLRLPAMDLTLTSAGQPPQTVTLPAIEKQVSWPAGVQQPDRFLPASALSLQQKIQVWRADGERTIHVGDVIERQVTVQAQAVIPAQIPQILFAIPGSGTQRLTPENSLLTEGRGEVIGAQRTERLRYLPATAGTLILPEIKLRWWDTRNQQWQIASLPPASYTIAPARAAGSENVLRAKGTSSLWPAVSIAVALILLAIVGWFMRHALWRTGRFVIQRGLRIWRIVPLPDLATLKRKKT</sequence>
<evidence type="ECO:0000313" key="3">
    <source>
        <dbReference type="EMBL" id="CAX59651.1"/>
    </source>
</evidence>
<proteinExistence type="predicted"/>
<name>D8MS44_ERWBE</name>
<evidence type="ECO:0000313" key="4">
    <source>
        <dbReference type="Proteomes" id="UP000008793"/>
    </source>
</evidence>
<evidence type="ECO:0008006" key="5">
    <source>
        <dbReference type="Google" id="ProtNLM"/>
    </source>
</evidence>
<evidence type="ECO:0000256" key="1">
    <source>
        <dbReference type="SAM" id="Phobius"/>
    </source>
</evidence>
<gene>
    <name evidence="3" type="ordered locus">EbC_21200</name>
</gene>
<dbReference type="GeneID" id="90512138"/>
<dbReference type="HOGENOM" id="CLU_836107_0_0_6"/>
<dbReference type="Proteomes" id="UP000008793">
    <property type="component" value="Chromosome"/>
</dbReference>
<keyword evidence="1" id="KW-0472">Membrane</keyword>
<accession>D8MS44</accession>
<keyword evidence="1" id="KW-1133">Transmembrane helix</keyword>
<dbReference type="AlphaFoldDB" id="D8MS44"/>
<organism evidence="4">
    <name type="scientific">Erwinia billingiae (strain Eb661)</name>
    <dbReference type="NCBI Taxonomy" id="634500"/>
    <lineage>
        <taxon>Bacteria</taxon>
        <taxon>Pseudomonadati</taxon>
        <taxon>Pseudomonadota</taxon>
        <taxon>Gammaproteobacteria</taxon>
        <taxon>Enterobacterales</taxon>
        <taxon>Erwiniaceae</taxon>
        <taxon>Erwinia</taxon>
    </lineage>
</organism>
<evidence type="ECO:0000256" key="2">
    <source>
        <dbReference type="SAM" id="SignalP"/>
    </source>
</evidence>
<keyword evidence="4" id="KW-1185">Reference proteome</keyword>